<evidence type="ECO:0000313" key="3">
    <source>
        <dbReference type="Proteomes" id="UP000063919"/>
    </source>
</evidence>
<dbReference type="RefSeq" id="WP_053946169.1">
    <property type="nucleotide sequence ID" value="NZ_CP012622.1"/>
</dbReference>
<dbReference type="InterPro" id="IPR009242">
    <property type="entry name" value="DUF896"/>
</dbReference>
<dbReference type="AlphaFoldDB" id="A0A0M4JSB1"/>
<dbReference type="KEGG" id="scj:SCANT_v1c05040"/>
<organism evidence="2 3">
    <name type="scientific">Spiroplasma cantharicola</name>
    <dbReference type="NCBI Taxonomy" id="362837"/>
    <lineage>
        <taxon>Bacteria</taxon>
        <taxon>Bacillati</taxon>
        <taxon>Mycoplasmatota</taxon>
        <taxon>Mollicutes</taxon>
        <taxon>Entomoplasmatales</taxon>
        <taxon>Spiroplasmataceae</taxon>
        <taxon>Spiroplasma</taxon>
    </lineage>
</organism>
<evidence type="ECO:0000256" key="1">
    <source>
        <dbReference type="ARBA" id="ARBA00022490"/>
    </source>
</evidence>
<keyword evidence="3" id="KW-1185">Reference proteome</keyword>
<dbReference type="Pfam" id="PF05979">
    <property type="entry name" value="DUF896"/>
    <property type="match status" value="1"/>
</dbReference>
<dbReference type="HAMAP" id="MF_01103">
    <property type="entry name" value="UPF0291"/>
    <property type="match status" value="1"/>
</dbReference>
<proteinExistence type="inferred from homology"/>
<reference evidence="2 3" key="1">
    <citation type="journal article" date="2015" name="Genome Announc.">
        <title>Complete Genome Sequence of Spiroplasma cantharicola CC-1T (DSM 21588), a Bacterium Isolated from Soldier Beetle (Cantharis carolinus).</title>
        <authorList>
            <person name="Lo W.S."/>
            <person name="Liu P.Y."/>
            <person name="Kuo C.H."/>
        </authorList>
    </citation>
    <scope>NUCLEOTIDE SEQUENCE [LARGE SCALE GENOMIC DNA]</scope>
    <source>
        <strain evidence="2 3">CC-1</strain>
    </source>
</reference>
<dbReference type="PATRIC" id="fig|362837.3.peg.515"/>
<dbReference type="Proteomes" id="UP000063919">
    <property type="component" value="Chromosome"/>
</dbReference>
<evidence type="ECO:0000313" key="2">
    <source>
        <dbReference type="EMBL" id="ALD66410.1"/>
    </source>
</evidence>
<dbReference type="OrthoDB" id="390105at2"/>
<sequence length="68" mass="8133">MEIEELLKRINELAKIAKERELTPKEVKERDQLRKRYIVIFRQGLEQQLENVSIIDENGTITKPKKIK</sequence>
<accession>A0A0M4JSB1</accession>
<dbReference type="Gene3D" id="1.10.287.540">
    <property type="entry name" value="Helix hairpin bin"/>
    <property type="match status" value="1"/>
</dbReference>
<name>A0A0M4JSB1_9MOLU</name>
<dbReference type="STRING" id="362837.SCANT_v1c05040"/>
<gene>
    <name evidence="2" type="ORF">SCANT_v1c05040</name>
</gene>
<protein>
    <submittedName>
        <fullName evidence="2">Uncharacterized protein</fullName>
    </submittedName>
</protein>
<dbReference type="PANTHER" id="PTHR37300">
    <property type="entry name" value="UPF0291 PROTEIN CBO2609/CLC_2481"/>
    <property type="match status" value="1"/>
</dbReference>
<dbReference type="EMBL" id="CP012622">
    <property type="protein sequence ID" value="ALD66410.1"/>
    <property type="molecule type" value="Genomic_DNA"/>
</dbReference>
<dbReference type="PANTHER" id="PTHR37300:SF1">
    <property type="entry name" value="UPF0291 PROTEIN YNZC"/>
    <property type="match status" value="1"/>
</dbReference>
<dbReference type="SUPFAM" id="SSF158221">
    <property type="entry name" value="YnzC-like"/>
    <property type="match status" value="1"/>
</dbReference>
<keyword evidence="1" id="KW-0963">Cytoplasm</keyword>